<dbReference type="Pfam" id="PF13185">
    <property type="entry name" value="GAF_2"/>
    <property type="match status" value="1"/>
</dbReference>
<accession>A0A315ZUF6</accession>
<evidence type="ECO:0000313" key="3">
    <source>
        <dbReference type="Proteomes" id="UP000245469"/>
    </source>
</evidence>
<dbReference type="InterPro" id="IPR003018">
    <property type="entry name" value="GAF"/>
</dbReference>
<evidence type="ECO:0000313" key="2">
    <source>
        <dbReference type="EMBL" id="PWJ48843.1"/>
    </source>
</evidence>
<comment type="caution">
    <text evidence="2">The sequence shown here is derived from an EMBL/GenBank/DDBJ whole genome shotgun (WGS) entry which is preliminary data.</text>
</comment>
<dbReference type="OrthoDB" id="5189847at2"/>
<keyword evidence="3" id="KW-1185">Reference proteome</keyword>
<dbReference type="Gene3D" id="3.30.450.40">
    <property type="match status" value="1"/>
</dbReference>
<dbReference type="SUPFAM" id="SSF55781">
    <property type="entry name" value="GAF domain-like"/>
    <property type="match status" value="1"/>
</dbReference>
<dbReference type="Proteomes" id="UP000245469">
    <property type="component" value="Unassembled WGS sequence"/>
</dbReference>
<reference evidence="2 3" key="1">
    <citation type="submission" date="2018-03" db="EMBL/GenBank/DDBJ databases">
        <title>Genomic Encyclopedia of Archaeal and Bacterial Type Strains, Phase II (KMG-II): from individual species to whole genera.</title>
        <authorList>
            <person name="Goeker M."/>
        </authorList>
    </citation>
    <scope>NUCLEOTIDE SEQUENCE [LARGE SCALE GENOMIC DNA]</scope>
    <source>
        <strain evidence="2 3">DSM 44889</strain>
    </source>
</reference>
<proteinExistence type="predicted"/>
<dbReference type="InterPro" id="IPR029016">
    <property type="entry name" value="GAF-like_dom_sf"/>
</dbReference>
<dbReference type="RefSeq" id="WP_109775951.1">
    <property type="nucleotide sequence ID" value="NZ_QGDQ01000028.1"/>
</dbReference>
<dbReference type="AlphaFoldDB" id="A0A315ZUF6"/>
<evidence type="ECO:0000259" key="1">
    <source>
        <dbReference type="SMART" id="SM00065"/>
    </source>
</evidence>
<feature type="domain" description="GAF" evidence="1">
    <location>
        <begin position="21"/>
        <end position="178"/>
    </location>
</feature>
<sequence length="179" mass="19885">MTVDAAREWLLQKVATTREQRLSELLRELLEQLFLATSEGASLRRLSGDGLRLPPVAWYHPHQELRDSVPRIMEATAAVEDSGTWRSVVRERQVIRYHVPSGRLPVDVSAVQSEVLTRYRVRAGIAAPVIGSADEVVGGVALIRFGVDAPFTDRDEELLTTFAAEVSGLVDVLRRIVTD</sequence>
<organism evidence="2 3">
    <name type="scientific">Quadrisphaera granulorum</name>
    <dbReference type="NCBI Taxonomy" id="317664"/>
    <lineage>
        <taxon>Bacteria</taxon>
        <taxon>Bacillati</taxon>
        <taxon>Actinomycetota</taxon>
        <taxon>Actinomycetes</taxon>
        <taxon>Kineosporiales</taxon>
        <taxon>Kineosporiaceae</taxon>
        <taxon>Quadrisphaera</taxon>
    </lineage>
</organism>
<protein>
    <submittedName>
        <fullName evidence="2">GAF domain-containing protein</fullName>
    </submittedName>
</protein>
<gene>
    <name evidence="2" type="ORF">BXY45_12845</name>
</gene>
<dbReference type="SMART" id="SM00065">
    <property type="entry name" value="GAF"/>
    <property type="match status" value="1"/>
</dbReference>
<dbReference type="EMBL" id="QGDQ01000028">
    <property type="protein sequence ID" value="PWJ48843.1"/>
    <property type="molecule type" value="Genomic_DNA"/>
</dbReference>
<name>A0A315ZUF6_9ACTN</name>